<dbReference type="Proteomes" id="UP000010111">
    <property type="component" value="Chromosome"/>
</dbReference>
<keyword evidence="3" id="KW-1185">Reference proteome</keyword>
<keyword evidence="1" id="KW-0732">Signal</keyword>
<name>G0VLP0_MEGEL</name>
<dbReference type="GeneID" id="97492429"/>
<reference evidence="2 3" key="1">
    <citation type="journal article" date="2011" name="J. Bacteriol.">
        <title>Genome Sequence of the Ruminal Bacterium Megasphaera elsdenii.</title>
        <authorList>
            <person name="Marx H."/>
            <person name="Graf A.B."/>
            <person name="Tatto N."/>
            <person name="Thallinger G.G."/>
            <person name="Mattanovich D."/>
            <person name="Sauer M."/>
        </authorList>
    </citation>
    <scope>NUCLEOTIDE SEQUENCE [LARGE SCALE GENOMIC DNA]</scope>
    <source>
        <strain evidence="2 3">DSM 20460</strain>
    </source>
</reference>
<sequence length="196" mass="21274">MKSIKKIPLIVATACMICLPFCTSHAITYIPSSESDGSYEAGQAAGSLLGALFSRNRRPHINVHKQYVYAGSNGSSAFYIDLSSAKSIKKTDTFKLASADFIYVDYTKEQIYKIKNHISYDVSSQVARVSLASMSTFDYKGKLLQGPAEGNGQFSDVNPQGPTAAAVNTVYNKLYGMAFYYDSSIPVLTKTGALVD</sequence>
<dbReference type="EMBL" id="HE576794">
    <property type="protein sequence ID" value="CCC74238.1"/>
    <property type="molecule type" value="Genomic_DNA"/>
</dbReference>
<evidence type="ECO:0000256" key="1">
    <source>
        <dbReference type="SAM" id="SignalP"/>
    </source>
</evidence>
<proteinExistence type="predicted"/>
<accession>G0VLP0</accession>
<dbReference type="STRING" id="1064535.MELS_2020"/>
<dbReference type="RefSeq" id="WP_014016959.1">
    <property type="nucleotide sequence ID" value="NC_015873.1"/>
</dbReference>
<evidence type="ECO:0000313" key="2">
    <source>
        <dbReference type="EMBL" id="CCC74238.1"/>
    </source>
</evidence>
<evidence type="ECO:0000313" key="3">
    <source>
        <dbReference type="Proteomes" id="UP000010111"/>
    </source>
</evidence>
<feature type="chain" id="PRO_5003410922" evidence="1">
    <location>
        <begin position="27"/>
        <end position="196"/>
    </location>
</feature>
<dbReference type="HOGENOM" id="CLU_1388790_0_0_9"/>
<gene>
    <name evidence="2" type="ORF">MELS_2020</name>
</gene>
<dbReference type="KEGG" id="med:MELS_2020"/>
<dbReference type="AlphaFoldDB" id="G0VLP0"/>
<organism evidence="2 3">
    <name type="scientific">Megasphaera elsdenii DSM 20460</name>
    <dbReference type="NCBI Taxonomy" id="1064535"/>
    <lineage>
        <taxon>Bacteria</taxon>
        <taxon>Bacillati</taxon>
        <taxon>Bacillota</taxon>
        <taxon>Negativicutes</taxon>
        <taxon>Veillonellales</taxon>
        <taxon>Veillonellaceae</taxon>
        <taxon>Megasphaera</taxon>
    </lineage>
</organism>
<protein>
    <submittedName>
        <fullName evidence="2">Uncharacterized protein</fullName>
    </submittedName>
</protein>
<feature type="signal peptide" evidence="1">
    <location>
        <begin position="1"/>
        <end position="26"/>
    </location>
</feature>